<dbReference type="InterPro" id="IPR023213">
    <property type="entry name" value="CAT-like_dom_sf"/>
</dbReference>
<feature type="compositionally biased region" description="Basic and acidic residues" evidence="4">
    <location>
        <begin position="606"/>
        <end position="615"/>
    </location>
</feature>
<dbReference type="PANTHER" id="PTHR45527:SF1">
    <property type="entry name" value="FATTY ACID SYNTHASE"/>
    <property type="match status" value="1"/>
</dbReference>
<feature type="domain" description="Carrier" evidence="5">
    <location>
        <begin position="494"/>
        <end position="570"/>
    </location>
</feature>
<accession>A0ABQ3XBQ1</accession>
<comment type="cofactor">
    <cofactor evidence="1">
        <name>pantetheine 4'-phosphate</name>
        <dbReference type="ChEBI" id="CHEBI:47942"/>
    </cofactor>
</comment>
<dbReference type="Pfam" id="PF00550">
    <property type="entry name" value="PP-binding"/>
    <property type="match status" value="1"/>
</dbReference>
<dbReference type="SUPFAM" id="SSF47336">
    <property type="entry name" value="ACP-like"/>
    <property type="match status" value="1"/>
</dbReference>
<evidence type="ECO:0000259" key="5">
    <source>
        <dbReference type="PROSITE" id="PS50075"/>
    </source>
</evidence>
<keyword evidence="7" id="KW-1185">Reference proteome</keyword>
<dbReference type="InterPro" id="IPR009081">
    <property type="entry name" value="PP-bd_ACP"/>
</dbReference>
<keyword evidence="2" id="KW-0596">Phosphopantetheine</keyword>
<evidence type="ECO:0000313" key="7">
    <source>
        <dbReference type="Proteomes" id="UP000612282"/>
    </source>
</evidence>
<dbReference type="PROSITE" id="PS50075">
    <property type="entry name" value="CARRIER"/>
    <property type="match status" value="1"/>
</dbReference>
<evidence type="ECO:0000256" key="1">
    <source>
        <dbReference type="ARBA" id="ARBA00001957"/>
    </source>
</evidence>
<evidence type="ECO:0000256" key="4">
    <source>
        <dbReference type="SAM" id="MobiDB-lite"/>
    </source>
</evidence>
<dbReference type="EMBL" id="BOMG01000054">
    <property type="protein sequence ID" value="GID55913.1"/>
    <property type="molecule type" value="Genomic_DNA"/>
</dbReference>
<feature type="region of interest" description="Disordered" evidence="4">
    <location>
        <begin position="565"/>
        <end position="615"/>
    </location>
</feature>
<dbReference type="CDD" id="cd19531">
    <property type="entry name" value="LCL_NRPS-like"/>
    <property type="match status" value="1"/>
</dbReference>
<keyword evidence="3" id="KW-0597">Phosphoprotein</keyword>
<dbReference type="PANTHER" id="PTHR45527">
    <property type="entry name" value="NONRIBOSOMAL PEPTIDE SYNTHETASE"/>
    <property type="match status" value="1"/>
</dbReference>
<dbReference type="RefSeq" id="WP_203797239.1">
    <property type="nucleotide sequence ID" value="NZ_BAAAQE010000027.1"/>
</dbReference>
<evidence type="ECO:0000313" key="6">
    <source>
        <dbReference type="EMBL" id="GID55913.1"/>
    </source>
</evidence>
<reference evidence="6 7" key="1">
    <citation type="submission" date="2021-01" db="EMBL/GenBank/DDBJ databases">
        <title>Whole genome shotgun sequence of Actinoplanes couchii NBRC 106145.</title>
        <authorList>
            <person name="Komaki H."/>
            <person name="Tamura T."/>
        </authorList>
    </citation>
    <scope>NUCLEOTIDE SEQUENCE [LARGE SCALE GENOMIC DNA]</scope>
    <source>
        <strain evidence="6 7">NBRC 106145</strain>
    </source>
</reference>
<protein>
    <recommendedName>
        <fullName evidence="5">Carrier domain-containing protein</fullName>
    </recommendedName>
</protein>
<dbReference type="SMART" id="SM00823">
    <property type="entry name" value="PKS_PP"/>
    <property type="match status" value="1"/>
</dbReference>
<sequence length="615" mass="67807">MTDYDTRKRLEEALRARAGQARTDHPVSYAQRPLLMLHRMNPDSASYNVAFTARFTGGFEAAAFHRAVRSLVGRHAALRTTFGRVGADGRDDVRQTVHGWLEPDVTEQDAGQWDEERTQEAVRDAYREPFDLVTGPPIRVRVYRRAPGEAVVLLALHHVVCDFWSLGVIVAELEQLYLAEVERRPVRLPAGNVPYHDFVARQRELIAGERGARARSYWHTRLAGDLEPARWPRFAIDPADADAGGSIVFPVSAELTDGVSTLAREQGATPYAVLLTVFQLLVGGYTGRQDVLVGTPVAGRFDPSLGECVGNFVNPVVLRADLSDAVPFREQLTRTRRAVVEALEHQDYPFELLVSELAPRRVSDRNPIFQAMFSYQKPSRYPALAGLYVADPGATPVGWAGLTAVPFRLDQQDDQLELVLEVVQDGDRLAGLLKYRRSVFSAPAAQQLIDDYLALLGAALADPGRSVAELSSMTGADRNTIPAGPDTGPASTGELTGHQVRRVTTVWQKVLGREGIGPDDNFFDLGGNSMLLMQVFEMLADETADTPLKVPDLFRYPTVTSLARHLGRGATTEDPDPSRVRAPSRRARLAEGTARSARLRARDRHRPATEGDRDV</sequence>
<name>A0ABQ3XBQ1_9ACTN</name>
<evidence type="ECO:0000256" key="2">
    <source>
        <dbReference type="ARBA" id="ARBA00022450"/>
    </source>
</evidence>
<dbReference type="InterPro" id="IPR020806">
    <property type="entry name" value="PKS_PP-bd"/>
</dbReference>
<gene>
    <name evidence="6" type="ORF">Aco03nite_043170</name>
</gene>
<dbReference type="SUPFAM" id="SSF52777">
    <property type="entry name" value="CoA-dependent acyltransferases"/>
    <property type="match status" value="2"/>
</dbReference>
<organism evidence="6 7">
    <name type="scientific">Actinoplanes couchii</name>
    <dbReference type="NCBI Taxonomy" id="403638"/>
    <lineage>
        <taxon>Bacteria</taxon>
        <taxon>Bacillati</taxon>
        <taxon>Actinomycetota</taxon>
        <taxon>Actinomycetes</taxon>
        <taxon>Micromonosporales</taxon>
        <taxon>Micromonosporaceae</taxon>
        <taxon>Actinoplanes</taxon>
    </lineage>
</organism>
<dbReference type="Gene3D" id="1.10.1200.10">
    <property type="entry name" value="ACP-like"/>
    <property type="match status" value="1"/>
</dbReference>
<dbReference type="Pfam" id="PF00668">
    <property type="entry name" value="Condensation"/>
    <property type="match status" value="1"/>
</dbReference>
<dbReference type="Gene3D" id="3.30.559.30">
    <property type="entry name" value="Nonribosomal peptide synthetase, condensation domain"/>
    <property type="match status" value="1"/>
</dbReference>
<proteinExistence type="predicted"/>
<comment type="caution">
    <text evidence="6">The sequence shown here is derived from an EMBL/GenBank/DDBJ whole genome shotgun (WGS) entry which is preliminary data.</text>
</comment>
<feature type="region of interest" description="Disordered" evidence="4">
    <location>
        <begin position="475"/>
        <end position="496"/>
    </location>
</feature>
<dbReference type="Gene3D" id="3.30.559.10">
    <property type="entry name" value="Chloramphenicol acetyltransferase-like domain"/>
    <property type="match status" value="1"/>
</dbReference>
<dbReference type="InterPro" id="IPR001242">
    <property type="entry name" value="Condensation_dom"/>
</dbReference>
<dbReference type="InterPro" id="IPR036736">
    <property type="entry name" value="ACP-like_sf"/>
</dbReference>
<evidence type="ECO:0000256" key="3">
    <source>
        <dbReference type="ARBA" id="ARBA00022553"/>
    </source>
</evidence>
<dbReference type="Proteomes" id="UP000612282">
    <property type="component" value="Unassembled WGS sequence"/>
</dbReference>